<evidence type="ECO:0000313" key="1">
    <source>
        <dbReference type="EMBL" id="RJG51471.1"/>
    </source>
</evidence>
<dbReference type="Proteomes" id="UP000283255">
    <property type="component" value="Unassembled WGS sequence"/>
</dbReference>
<dbReference type="RefSeq" id="WP_119908995.1">
    <property type="nucleotide sequence ID" value="NZ_QZCH01000001.1"/>
</dbReference>
<gene>
    <name evidence="1" type="ORF">D1Z90_01695</name>
</gene>
<dbReference type="OrthoDB" id="9788332at2"/>
<comment type="caution">
    <text evidence="1">The sequence shown here is derived from an EMBL/GenBank/DDBJ whole genome shotgun (WGS) entry which is preliminary data.</text>
</comment>
<sequence length="148" mass="16170">MKMLILITASLFISACSDKPPLVQDDGKTHSLTVQVQNIDPAKKEVVVALYSPTDPLTGTGFTQQVIQVERSQHQVVFDNLATGEYAVGAYQNVDDDLAFAISSNGIPQEPLGFSNNPRLMGPPSFAMLSFELRQAEQVDVVLINYNE</sequence>
<name>A0A418YKG8_9GAMM</name>
<dbReference type="EMBL" id="QZCH01000001">
    <property type="protein sequence ID" value="RJG51471.1"/>
    <property type="molecule type" value="Genomic_DNA"/>
</dbReference>
<reference evidence="1 2" key="1">
    <citation type="submission" date="2018-09" db="EMBL/GenBank/DDBJ databases">
        <authorList>
            <person name="Wang F."/>
        </authorList>
    </citation>
    <scope>NUCLEOTIDE SEQUENCE [LARGE SCALE GENOMIC DNA]</scope>
    <source>
        <strain evidence="1 2">PLHSC7-2</strain>
    </source>
</reference>
<protein>
    <submittedName>
        <fullName evidence="1">DUF2141 domain-containing protein</fullName>
    </submittedName>
</protein>
<dbReference type="PROSITE" id="PS51257">
    <property type="entry name" value="PROKAR_LIPOPROTEIN"/>
    <property type="match status" value="1"/>
</dbReference>
<evidence type="ECO:0000313" key="2">
    <source>
        <dbReference type="Proteomes" id="UP000283255"/>
    </source>
</evidence>
<reference evidence="1 2" key="2">
    <citation type="submission" date="2019-01" db="EMBL/GenBank/DDBJ databases">
        <title>Motilimonas pumilus sp. nov., isolated from the gut of sea cucumber (Apostichopus japonicus).</title>
        <authorList>
            <person name="Wang F.-Q."/>
            <person name="Ren L.-H."/>
            <person name="Lin Y.-W."/>
            <person name="Sun G.-H."/>
            <person name="Du Z.-J."/>
            <person name="Zhao J.-X."/>
            <person name="Liu X.-J."/>
            <person name="Liu L.-J."/>
        </authorList>
    </citation>
    <scope>NUCLEOTIDE SEQUENCE [LARGE SCALE GENOMIC DNA]</scope>
    <source>
        <strain evidence="1 2">PLHSC7-2</strain>
    </source>
</reference>
<dbReference type="InterPro" id="IPR018673">
    <property type="entry name" value="DUF2141"/>
</dbReference>
<proteinExistence type="predicted"/>
<accession>A0A418YKG8</accession>
<organism evidence="1 2">
    <name type="scientific">Motilimonas pumila</name>
    <dbReference type="NCBI Taxonomy" id="2303987"/>
    <lineage>
        <taxon>Bacteria</taxon>
        <taxon>Pseudomonadati</taxon>
        <taxon>Pseudomonadota</taxon>
        <taxon>Gammaproteobacteria</taxon>
        <taxon>Alteromonadales</taxon>
        <taxon>Alteromonadales genera incertae sedis</taxon>
        <taxon>Motilimonas</taxon>
    </lineage>
</organism>
<keyword evidence="2" id="KW-1185">Reference proteome</keyword>
<dbReference type="Pfam" id="PF09912">
    <property type="entry name" value="DUF2141"/>
    <property type="match status" value="1"/>
</dbReference>
<dbReference type="AlphaFoldDB" id="A0A418YKG8"/>